<dbReference type="RefSeq" id="WP_090960388.1">
    <property type="nucleotide sequence ID" value="NZ_FOOA01000003.1"/>
</dbReference>
<proteinExistence type="predicted"/>
<feature type="transmembrane region" description="Helical" evidence="1">
    <location>
        <begin position="94"/>
        <end position="116"/>
    </location>
</feature>
<gene>
    <name evidence="2" type="ORF">GGR05_001672</name>
</gene>
<sequence length="118" mass="12709">MIGDRSAANLIVLVAGLVVWSSAFVALYALLSIGCAFGWEDRDIGPISLQRAVLIGVWLLHLAILAGLVRWTWRRAQRAPADEEMSRFFARTTLAAAVVSVAVTIVNYAPILGLSACL</sequence>
<feature type="transmembrane region" description="Helical" evidence="1">
    <location>
        <begin position="51"/>
        <end position="73"/>
    </location>
</feature>
<dbReference type="EMBL" id="JACIDO010000003">
    <property type="protein sequence ID" value="MBB3935528.1"/>
    <property type="molecule type" value="Genomic_DNA"/>
</dbReference>
<keyword evidence="3" id="KW-1185">Reference proteome</keyword>
<dbReference type="AlphaFoldDB" id="A0A7W6BP78"/>
<evidence type="ECO:0000256" key="1">
    <source>
        <dbReference type="SAM" id="Phobius"/>
    </source>
</evidence>
<keyword evidence="1" id="KW-1133">Transmembrane helix</keyword>
<protein>
    <submittedName>
        <fullName evidence="2">Type VI protein secretion system component VasK</fullName>
    </submittedName>
</protein>
<evidence type="ECO:0000313" key="3">
    <source>
        <dbReference type="Proteomes" id="UP000531216"/>
    </source>
</evidence>
<dbReference type="PROSITE" id="PS51257">
    <property type="entry name" value="PROKAR_LIPOPROTEIN"/>
    <property type="match status" value="1"/>
</dbReference>
<reference evidence="2 3" key="1">
    <citation type="submission" date="2020-08" db="EMBL/GenBank/DDBJ databases">
        <title>Genomic Encyclopedia of Type Strains, Phase IV (KMG-IV): sequencing the most valuable type-strain genomes for metagenomic binning, comparative biology and taxonomic classification.</title>
        <authorList>
            <person name="Goeker M."/>
        </authorList>
    </citation>
    <scope>NUCLEOTIDE SEQUENCE [LARGE SCALE GENOMIC DNA]</scope>
    <source>
        <strain evidence="2 3">DSM 25024</strain>
    </source>
</reference>
<organism evidence="2 3">
    <name type="scientific">Aureimonas phyllosphaerae</name>
    <dbReference type="NCBI Taxonomy" id="1166078"/>
    <lineage>
        <taxon>Bacteria</taxon>
        <taxon>Pseudomonadati</taxon>
        <taxon>Pseudomonadota</taxon>
        <taxon>Alphaproteobacteria</taxon>
        <taxon>Hyphomicrobiales</taxon>
        <taxon>Aurantimonadaceae</taxon>
        <taxon>Aureimonas</taxon>
    </lineage>
</organism>
<name>A0A7W6BP78_9HYPH</name>
<dbReference type="OrthoDB" id="7277252at2"/>
<evidence type="ECO:0000313" key="2">
    <source>
        <dbReference type="EMBL" id="MBB3935528.1"/>
    </source>
</evidence>
<feature type="transmembrane region" description="Helical" evidence="1">
    <location>
        <begin position="7"/>
        <end position="31"/>
    </location>
</feature>
<dbReference type="Proteomes" id="UP000531216">
    <property type="component" value="Unassembled WGS sequence"/>
</dbReference>
<accession>A0A7W6BP78</accession>
<keyword evidence="1" id="KW-0472">Membrane</keyword>
<keyword evidence="1" id="KW-0812">Transmembrane</keyword>
<comment type="caution">
    <text evidence="2">The sequence shown here is derived from an EMBL/GenBank/DDBJ whole genome shotgun (WGS) entry which is preliminary data.</text>
</comment>